<feature type="repeat" description="TPR" evidence="3">
    <location>
        <begin position="1265"/>
        <end position="1298"/>
    </location>
</feature>
<gene>
    <name evidence="4" type="ORF">TRIADDRAFT_56651</name>
</gene>
<dbReference type="InParanoid" id="B3RYR6"/>
<dbReference type="Gene3D" id="1.25.40.10">
    <property type="entry name" value="Tetratricopeptide repeat domain"/>
    <property type="match status" value="4"/>
</dbReference>
<evidence type="ECO:0000256" key="3">
    <source>
        <dbReference type="PROSITE-ProRule" id="PRU00339"/>
    </source>
</evidence>
<dbReference type="GeneID" id="6754192"/>
<dbReference type="HOGENOM" id="CLU_260377_0_0_1"/>
<dbReference type="Pfam" id="PF13424">
    <property type="entry name" value="TPR_12"/>
    <property type="match status" value="5"/>
</dbReference>
<dbReference type="PANTHER" id="PTHR45641:SF1">
    <property type="entry name" value="AAA+ ATPASE DOMAIN-CONTAINING PROTEIN"/>
    <property type="match status" value="1"/>
</dbReference>
<evidence type="ECO:0000256" key="2">
    <source>
        <dbReference type="ARBA" id="ARBA00022803"/>
    </source>
</evidence>
<dbReference type="PANTHER" id="PTHR45641">
    <property type="entry name" value="TETRATRICOPEPTIDE REPEAT PROTEIN (AFU_ORTHOLOGUE AFUA_6G03870)"/>
    <property type="match status" value="1"/>
</dbReference>
<dbReference type="SUPFAM" id="SSF52540">
    <property type="entry name" value="P-loop containing nucleoside triphosphate hydrolases"/>
    <property type="match status" value="1"/>
</dbReference>
<dbReference type="InterPro" id="IPR027417">
    <property type="entry name" value="P-loop_NTPase"/>
</dbReference>
<keyword evidence="2 3" id="KW-0802">TPR repeat</keyword>
<dbReference type="InterPro" id="IPR011990">
    <property type="entry name" value="TPR-like_helical_dom_sf"/>
</dbReference>
<feature type="repeat" description="TPR" evidence="3">
    <location>
        <begin position="1223"/>
        <end position="1256"/>
    </location>
</feature>
<keyword evidence="5" id="KW-1185">Reference proteome</keyword>
<sequence length="1315" mass="151950">MANQDENVAQILQQINHHVQFYHQNPSSSFQQFHQQHTQLLHQLWDLRLVYVDRPLSIVKTLLNMLVTSIKNGIALSHWWVYPTLHRSRLIILDNLLHHNQLDWYQCHDIVLLLQQAIANCNRHICKSIRHLSPVIPYYCIMMELILMKDLLTDQSYVHNDFIIHLCRSYHKYQDLLLLNNDSFFLIEYLKILSHPGNTQFKNCYIALDMLATLIRSNHCTNPMREIAYFGYESIQAYCCQDYLGFRDIFLAYIQKATHSRCFDIILQKWLEECRSIITVENMSERIKDSIKHVLCHHQQFYSTRISDYFHQGNLDMQTFLHHNLSDFNTVDHPTIKSSCSVTDQLPLLHTITFPIATIIALPSNQPNDLINRHSLLQDITDRFSSNIWKLDKINLVALKGISGCGKSCIALNYARQYQKQYQLIYWFNAETEIAVQNGILKLAYDLYECALCHGYTHTREMMRLQRLLEIYQQASSTYDNILIDTIININRDQYHTNLQVMKKIILATFDILNFHFKYLLIYDNASDHVLLNPYLPTKGQGNIIITTPNVRWPNAMIIPSFDRDMSLQCITQLSGQNDSISANKIADLTTDLPLAIRMTIAYLTVNQLSLKEFIEIYERESCKITVDILYSNHQQHNHNSHTNNATQDNAQIHDQFNPYIATLCNMMLTKITDHQFLINPILQFMMYSSSELLSASLLEDYVNYKSDSPELLHKPIQILLNYAILMEINGDYTMPNVIKQTLQHLFRSKDVLDNSVLKFFNQQMDLDYFDALCWKRWKIIASHIETALLFVRDSKHQANITASLYCKLGKIYFLNGSFNKANSFFKKSLDVYVSYYGGHSLDIASYKGYIGLACYALGKYNDAEDYLKTSLGILKQLDDEHYVDLAAVYNRLSLVHFAAKQFSEAANYCDLATQIVMKHSGEDTIDYAVCCHNLGCLYSEMYDYYSALKMHKKALKIFQLRLKKVSLWTAITHNSIAAILKQYGKYENALKHYDDALDISIKLFGLRSQLVADCYNNIGMILRCQGRYDEALDNHWNALQNQIVTCKEGSLAVVKSYCYIGNTYCALGKHKIATSYFKRAKAITNKLNQRQTEEYAEICGCLGNINGMQGKYNQAVNHYQAALNIYKTNCGENSLKTAASYSGLGMIFCCQRKFDDAIDHLNKSLDIKIRLVGEDSLEASMGNTNLGYVSICQLNFQQARQYLEKSLEIILKIRGQCSLDTTIVYDNLALFFKAQNKYDDAIQYYQKSAKTRKRLFGLYHVTIARNYYDLGRLYKQSGDRLKASECFKAALEVCSQCIGTGQYLGKKIAKALTF</sequence>
<organism evidence="4 5">
    <name type="scientific">Trichoplax adhaerens</name>
    <name type="common">Trichoplax reptans</name>
    <dbReference type="NCBI Taxonomy" id="10228"/>
    <lineage>
        <taxon>Eukaryota</taxon>
        <taxon>Metazoa</taxon>
        <taxon>Placozoa</taxon>
        <taxon>Uniplacotomia</taxon>
        <taxon>Trichoplacea</taxon>
        <taxon>Trichoplacidae</taxon>
        <taxon>Trichoplax</taxon>
    </lineage>
</organism>
<dbReference type="PhylomeDB" id="B3RYR6"/>
<dbReference type="OrthoDB" id="5986190at2759"/>
<protein>
    <submittedName>
        <fullName evidence="4">Uncharacterized protein</fullName>
    </submittedName>
</protein>
<keyword evidence="1" id="KW-0677">Repeat</keyword>
<evidence type="ECO:0000313" key="5">
    <source>
        <dbReference type="Proteomes" id="UP000009022"/>
    </source>
</evidence>
<dbReference type="SMART" id="SM00028">
    <property type="entry name" value="TPR"/>
    <property type="match status" value="12"/>
</dbReference>
<reference evidence="4 5" key="1">
    <citation type="journal article" date="2008" name="Nature">
        <title>The Trichoplax genome and the nature of placozoans.</title>
        <authorList>
            <person name="Srivastava M."/>
            <person name="Begovic E."/>
            <person name="Chapman J."/>
            <person name="Putnam N.H."/>
            <person name="Hellsten U."/>
            <person name="Kawashima T."/>
            <person name="Kuo A."/>
            <person name="Mitros T."/>
            <person name="Salamov A."/>
            <person name="Carpenter M.L."/>
            <person name="Signorovitch A.Y."/>
            <person name="Moreno M.A."/>
            <person name="Kamm K."/>
            <person name="Grimwood J."/>
            <person name="Schmutz J."/>
            <person name="Shapiro H."/>
            <person name="Grigoriev I.V."/>
            <person name="Buss L.W."/>
            <person name="Schierwater B."/>
            <person name="Dellaporta S.L."/>
            <person name="Rokhsar D.S."/>
        </authorList>
    </citation>
    <scope>NUCLEOTIDE SEQUENCE [LARGE SCALE GENOMIC DNA]</scope>
    <source>
        <strain evidence="4 5">Grell-BS-1999</strain>
    </source>
</reference>
<accession>B3RYR6</accession>
<dbReference type="RefSeq" id="XP_002112979.1">
    <property type="nucleotide sequence ID" value="XM_002112943.1"/>
</dbReference>
<dbReference type="Gene3D" id="3.40.50.300">
    <property type="entry name" value="P-loop containing nucleotide triphosphate hydrolases"/>
    <property type="match status" value="1"/>
</dbReference>
<dbReference type="SUPFAM" id="SSF48452">
    <property type="entry name" value="TPR-like"/>
    <property type="match status" value="3"/>
</dbReference>
<dbReference type="OMA" id="YERESCK"/>
<feature type="repeat" description="TPR" evidence="3">
    <location>
        <begin position="803"/>
        <end position="836"/>
    </location>
</feature>
<evidence type="ECO:0000256" key="1">
    <source>
        <dbReference type="ARBA" id="ARBA00022737"/>
    </source>
</evidence>
<dbReference type="KEGG" id="tad:TRIADDRAFT_56651"/>
<dbReference type="CTD" id="6754192"/>
<dbReference type="eggNOG" id="KOG1840">
    <property type="taxonomic scope" value="Eukaryota"/>
</dbReference>
<dbReference type="PROSITE" id="PS50005">
    <property type="entry name" value="TPR"/>
    <property type="match status" value="3"/>
</dbReference>
<proteinExistence type="predicted"/>
<evidence type="ECO:0000313" key="4">
    <source>
        <dbReference type="EMBL" id="EDV25089.1"/>
    </source>
</evidence>
<dbReference type="Proteomes" id="UP000009022">
    <property type="component" value="Unassembled WGS sequence"/>
</dbReference>
<dbReference type="InterPro" id="IPR019734">
    <property type="entry name" value="TPR_rpt"/>
</dbReference>
<name>B3RYR6_TRIAD</name>
<dbReference type="EMBL" id="DS985245">
    <property type="protein sequence ID" value="EDV25089.1"/>
    <property type="molecule type" value="Genomic_DNA"/>
</dbReference>